<name>A0A7C4BDE0_9CREN</name>
<dbReference type="EMBL" id="DTFF01000046">
    <property type="protein sequence ID" value="HGI87816.1"/>
    <property type="molecule type" value="Genomic_DNA"/>
</dbReference>
<comment type="caution">
    <text evidence="1">The sequence shown here is derived from an EMBL/GenBank/DDBJ whole genome shotgun (WGS) entry which is preliminary data.</text>
</comment>
<gene>
    <name evidence="1" type="ORF">ENV14_05440</name>
</gene>
<evidence type="ECO:0000313" key="1">
    <source>
        <dbReference type="EMBL" id="HGI87816.1"/>
    </source>
</evidence>
<proteinExistence type="predicted"/>
<accession>A0A7C4BDE0</accession>
<evidence type="ECO:0008006" key="2">
    <source>
        <dbReference type="Google" id="ProtNLM"/>
    </source>
</evidence>
<organism evidence="1">
    <name type="scientific">Ignisphaera aggregans</name>
    <dbReference type="NCBI Taxonomy" id="334771"/>
    <lineage>
        <taxon>Archaea</taxon>
        <taxon>Thermoproteota</taxon>
        <taxon>Thermoprotei</taxon>
        <taxon>Desulfurococcales</taxon>
        <taxon>Desulfurococcaceae</taxon>
        <taxon>Ignisphaera</taxon>
    </lineage>
</organism>
<sequence length="281" mass="32291">MAPRNSVDQDVDIVYRELEETPSVHSSRGYEDVEEIVLSSTCSGEKGPRSRVVEAMLLLLYTRPMRSSEIAALLGKRNKVISSYLSYWKTRGYVDFRAGYWALTKKGEEHVKNLLHSLNAQVLTPYDVVRLAQKLITEPVPLTGNNWRKPGAEQGETEIQSFTVKHTYLKVGKQRVNPDTELVQVEKMLKCLEKIVNAKELSEEEAYVLNHMVKHYAEWGSTYLYLDQLAEDLHYQAQELLLILRKLQTKRLLYLYTDKRFGVRVGLGKSLKQLLDACIAR</sequence>
<reference evidence="1" key="1">
    <citation type="journal article" date="2020" name="mSystems">
        <title>Genome- and Community-Level Interaction Insights into Carbon Utilization and Element Cycling Functions of Hydrothermarchaeota in Hydrothermal Sediment.</title>
        <authorList>
            <person name="Zhou Z."/>
            <person name="Liu Y."/>
            <person name="Xu W."/>
            <person name="Pan J."/>
            <person name="Luo Z.H."/>
            <person name="Li M."/>
        </authorList>
    </citation>
    <scope>NUCLEOTIDE SEQUENCE [LARGE SCALE GENOMIC DNA]</scope>
    <source>
        <strain evidence="1">SpSt-732</strain>
    </source>
</reference>
<dbReference type="SUPFAM" id="SSF46785">
    <property type="entry name" value="Winged helix' DNA-binding domain"/>
    <property type="match status" value="1"/>
</dbReference>
<dbReference type="InterPro" id="IPR036390">
    <property type="entry name" value="WH_DNA-bd_sf"/>
</dbReference>
<dbReference type="AlphaFoldDB" id="A0A7C4BDE0"/>
<protein>
    <recommendedName>
        <fullName evidence="2">Replication initiator protein WhiP</fullName>
    </recommendedName>
</protein>